<evidence type="ECO:0000256" key="1">
    <source>
        <dbReference type="SAM" id="MobiDB-lite"/>
    </source>
</evidence>
<sequence>MYRNYFKSRNYDPIDFEKFGIYGTWVLEEEPPTLVEDELEVFRRELGECTIQSDKNDDELHFDDLDLDDCENFGNGNENTSDTNNGNEDFSMTETPSFIQGEGIEEFMSETPAWMRSNSS</sequence>
<dbReference type="Gramene" id="OE9A084676T1">
    <property type="protein sequence ID" value="OE9A084676C1"/>
    <property type="gene ID" value="OE9A084676"/>
</dbReference>
<dbReference type="AlphaFoldDB" id="A0A8S0QAW1"/>
<organism evidence="2 3">
    <name type="scientific">Olea europaea subsp. europaea</name>
    <dbReference type="NCBI Taxonomy" id="158383"/>
    <lineage>
        <taxon>Eukaryota</taxon>
        <taxon>Viridiplantae</taxon>
        <taxon>Streptophyta</taxon>
        <taxon>Embryophyta</taxon>
        <taxon>Tracheophyta</taxon>
        <taxon>Spermatophyta</taxon>
        <taxon>Magnoliopsida</taxon>
        <taxon>eudicotyledons</taxon>
        <taxon>Gunneridae</taxon>
        <taxon>Pentapetalae</taxon>
        <taxon>asterids</taxon>
        <taxon>lamiids</taxon>
        <taxon>Lamiales</taxon>
        <taxon>Oleaceae</taxon>
        <taxon>Oleeae</taxon>
        <taxon>Olea</taxon>
    </lineage>
</organism>
<keyword evidence="3" id="KW-1185">Reference proteome</keyword>
<gene>
    <name evidence="2" type="ORF">OLEA9_A084676</name>
</gene>
<evidence type="ECO:0000313" key="2">
    <source>
        <dbReference type="EMBL" id="CAA2961833.1"/>
    </source>
</evidence>
<evidence type="ECO:0000313" key="3">
    <source>
        <dbReference type="Proteomes" id="UP000594638"/>
    </source>
</evidence>
<reference evidence="2 3" key="1">
    <citation type="submission" date="2019-12" db="EMBL/GenBank/DDBJ databases">
        <authorList>
            <person name="Alioto T."/>
            <person name="Alioto T."/>
            <person name="Gomez Garrido J."/>
        </authorList>
    </citation>
    <scope>NUCLEOTIDE SEQUENCE [LARGE SCALE GENOMIC DNA]</scope>
</reference>
<feature type="region of interest" description="Disordered" evidence="1">
    <location>
        <begin position="72"/>
        <end position="94"/>
    </location>
</feature>
<feature type="compositionally biased region" description="Polar residues" evidence="1">
    <location>
        <begin position="74"/>
        <end position="94"/>
    </location>
</feature>
<proteinExistence type="predicted"/>
<dbReference type="EMBL" id="CACTIH010000638">
    <property type="protein sequence ID" value="CAA2961833.1"/>
    <property type="molecule type" value="Genomic_DNA"/>
</dbReference>
<dbReference type="Proteomes" id="UP000594638">
    <property type="component" value="Unassembled WGS sequence"/>
</dbReference>
<accession>A0A8S0QAW1</accession>
<name>A0A8S0QAW1_OLEEU</name>
<protein>
    <submittedName>
        <fullName evidence="2">Uncharacterized protein LOC111408626</fullName>
    </submittedName>
</protein>
<comment type="caution">
    <text evidence="2">The sequence shown here is derived from an EMBL/GenBank/DDBJ whole genome shotgun (WGS) entry which is preliminary data.</text>
</comment>